<protein>
    <submittedName>
        <fullName evidence="3">Uncharacterized protein</fullName>
    </submittedName>
</protein>
<feature type="chain" id="PRO_5041678851" evidence="2">
    <location>
        <begin position="22"/>
        <end position="504"/>
    </location>
</feature>
<dbReference type="Pfam" id="PF12640">
    <property type="entry name" value="UPF0489"/>
    <property type="match status" value="1"/>
</dbReference>
<sequence length="504" mass="57257">MTHMSMNLLHALALGLTTVVTRQLVVRGNGIGHKGNDVIEQRHLDIPPMEVYVVEEHHEVIPYWFEAANRNLIPKEGNTLIHIDGHSDMAPPMYFKRFPFFKSPRGKGDYKYLMQENDMFIISAAITGLINKVVWVWPEWDKQNHGVTSTFSKLEIGWTLLQKNGSKPTRREFCICGPTESVDPKIECKRLTRDEMENSSSDEDENEGIPMKKEDCHIQKAIILEDVHEKDAAKMLFKSSSYLRGGGMILDIDEDFYGCTYAIRPLLDAGISEESIEIMDDFIGELFCPKNASEEFRADRLLVQILDHLLQLRCLKNGKEASGSSCFYANTLVTLRSIIKRKIFDDNSNLLCKKLGKDSLEATVANQLLFLFTKLSNKQNKVLQDVGFCFTTTPHTFDLTSDSKFQICHGANTPNDTAVIEHKTNVTEVISRTHTLEKIISIVKKSNPAFVTVCRSVRDGYTPRDLFPKIENDVITSIRKQFDSVKVVYDKELLGGRKGWPNRS</sequence>
<dbReference type="PANTHER" id="PTHR13225:SF3">
    <property type="entry name" value="UPF0489 PROTEIN C5ORF22"/>
    <property type="match status" value="1"/>
</dbReference>
<accession>A0AA89BY65</accession>
<comment type="similarity">
    <text evidence="1">Belongs to the UPF0489 family.</text>
</comment>
<keyword evidence="4" id="KW-1185">Reference proteome</keyword>
<organism evidence="3 4">
    <name type="scientific">Pinctada imbricata</name>
    <name type="common">Atlantic pearl-oyster</name>
    <name type="synonym">Pinctada martensii</name>
    <dbReference type="NCBI Taxonomy" id="66713"/>
    <lineage>
        <taxon>Eukaryota</taxon>
        <taxon>Metazoa</taxon>
        <taxon>Spiralia</taxon>
        <taxon>Lophotrochozoa</taxon>
        <taxon>Mollusca</taxon>
        <taxon>Bivalvia</taxon>
        <taxon>Autobranchia</taxon>
        <taxon>Pteriomorphia</taxon>
        <taxon>Pterioida</taxon>
        <taxon>Pterioidea</taxon>
        <taxon>Pteriidae</taxon>
        <taxon>Pinctada</taxon>
    </lineage>
</organism>
<comment type="caution">
    <text evidence="3">The sequence shown here is derived from an EMBL/GenBank/DDBJ whole genome shotgun (WGS) entry which is preliminary data.</text>
</comment>
<feature type="signal peptide" evidence="2">
    <location>
        <begin position="1"/>
        <end position="21"/>
    </location>
</feature>
<dbReference type="EMBL" id="VSWD01000010">
    <property type="protein sequence ID" value="KAK3091948.1"/>
    <property type="molecule type" value="Genomic_DNA"/>
</dbReference>
<evidence type="ECO:0000313" key="4">
    <source>
        <dbReference type="Proteomes" id="UP001186944"/>
    </source>
</evidence>
<evidence type="ECO:0000256" key="1">
    <source>
        <dbReference type="ARBA" id="ARBA00007099"/>
    </source>
</evidence>
<name>A0AA89BY65_PINIB</name>
<dbReference type="InterPro" id="IPR024131">
    <property type="entry name" value="UPF0489"/>
</dbReference>
<reference evidence="3" key="1">
    <citation type="submission" date="2019-08" db="EMBL/GenBank/DDBJ databases">
        <title>The improved chromosome-level genome for the pearl oyster Pinctada fucata martensii using PacBio sequencing and Hi-C.</title>
        <authorList>
            <person name="Zheng Z."/>
        </authorList>
    </citation>
    <scope>NUCLEOTIDE SEQUENCE</scope>
    <source>
        <strain evidence="3">ZZ-2019</strain>
        <tissue evidence="3">Adductor muscle</tissue>
    </source>
</reference>
<keyword evidence="2" id="KW-0732">Signal</keyword>
<evidence type="ECO:0000256" key="2">
    <source>
        <dbReference type="SAM" id="SignalP"/>
    </source>
</evidence>
<evidence type="ECO:0000313" key="3">
    <source>
        <dbReference type="EMBL" id="KAK3091948.1"/>
    </source>
</evidence>
<proteinExistence type="inferred from homology"/>
<dbReference type="PANTHER" id="PTHR13225">
    <property type="entry name" value="MISEXPRESSION SUPPRESSOR OF RAS 6"/>
    <property type="match status" value="1"/>
</dbReference>
<dbReference type="Proteomes" id="UP001186944">
    <property type="component" value="Unassembled WGS sequence"/>
</dbReference>
<gene>
    <name evidence="3" type="ORF">FSP39_023926</name>
</gene>
<dbReference type="AlphaFoldDB" id="A0AA89BY65"/>